<accession>A0A4Z0D846</accession>
<dbReference type="InterPro" id="IPR001926">
    <property type="entry name" value="TrpB-like_PALP"/>
</dbReference>
<evidence type="ECO:0000256" key="5">
    <source>
        <dbReference type="PIRSR" id="PIRSR006278-2"/>
    </source>
</evidence>
<feature type="modified residue" description="N6-(pyridoxal phosphate)lysine" evidence="5">
    <location>
        <position position="47"/>
    </location>
</feature>
<keyword evidence="3 5" id="KW-0663">Pyridoxal phosphate</keyword>
<dbReference type="EMBL" id="SRIB01000003">
    <property type="protein sequence ID" value="TFZ41084.1"/>
    <property type="molecule type" value="Genomic_DNA"/>
</dbReference>
<reference evidence="7 8" key="1">
    <citation type="submission" date="2019-03" db="EMBL/GenBank/DDBJ databases">
        <title>Draft genome sequence data and analysis of a Fermenting Bacterium, Soehngenia longevitae strain 1933PT, isolated from petroleum reservoir in Azerbaijan.</title>
        <authorList>
            <person name="Grouzdev D.S."/>
            <person name="Bidzhieva S.K."/>
            <person name="Sokolova D.S."/>
            <person name="Tourova T.P."/>
            <person name="Poltaraus A.B."/>
            <person name="Nazina T.N."/>
        </authorList>
    </citation>
    <scope>NUCLEOTIDE SEQUENCE [LARGE SCALE GENOMIC DNA]</scope>
    <source>
        <strain evidence="7 8">1933P</strain>
    </source>
</reference>
<dbReference type="NCBIfam" id="TIGR01275">
    <property type="entry name" value="ACC_deam_rel"/>
    <property type="match status" value="1"/>
</dbReference>
<organism evidence="7 8">
    <name type="scientific">Soehngenia longivitae</name>
    <dbReference type="NCBI Taxonomy" id="2562294"/>
    <lineage>
        <taxon>Bacteria</taxon>
        <taxon>Bacillati</taxon>
        <taxon>Bacillota</taxon>
        <taxon>Tissierellia</taxon>
        <taxon>Tissierellales</taxon>
        <taxon>Tissierellaceae</taxon>
        <taxon>Soehngenia</taxon>
    </lineage>
</organism>
<dbReference type="InterPro" id="IPR027278">
    <property type="entry name" value="ACCD_DCysDesulf"/>
</dbReference>
<dbReference type="Gene3D" id="3.40.50.1100">
    <property type="match status" value="2"/>
</dbReference>
<comment type="cofactor">
    <cofactor evidence="1">
        <name>pyridoxal 5'-phosphate</name>
        <dbReference type="ChEBI" id="CHEBI:597326"/>
    </cofactor>
</comment>
<dbReference type="PANTHER" id="PTHR43780">
    <property type="entry name" value="1-AMINOCYCLOPROPANE-1-CARBOXYLATE DEAMINASE-RELATED"/>
    <property type="match status" value="1"/>
</dbReference>
<dbReference type="OrthoDB" id="9801249at2"/>
<dbReference type="InterPro" id="IPR036052">
    <property type="entry name" value="TrpB-like_PALP_sf"/>
</dbReference>
<dbReference type="Pfam" id="PF00291">
    <property type="entry name" value="PALP"/>
    <property type="match status" value="1"/>
</dbReference>
<dbReference type="Proteomes" id="UP000298381">
    <property type="component" value="Unassembled WGS sequence"/>
</dbReference>
<evidence type="ECO:0000256" key="4">
    <source>
        <dbReference type="PIRSR" id="PIRSR006278-1"/>
    </source>
</evidence>
<evidence type="ECO:0000259" key="6">
    <source>
        <dbReference type="Pfam" id="PF00291"/>
    </source>
</evidence>
<evidence type="ECO:0000256" key="1">
    <source>
        <dbReference type="ARBA" id="ARBA00001933"/>
    </source>
</evidence>
<keyword evidence="8" id="KW-1185">Reference proteome</keyword>
<protein>
    <submittedName>
        <fullName evidence="7">D-cysteine desulfhydrase family protein</fullName>
    </submittedName>
</protein>
<evidence type="ECO:0000313" key="8">
    <source>
        <dbReference type="Proteomes" id="UP000298381"/>
    </source>
</evidence>
<evidence type="ECO:0000256" key="2">
    <source>
        <dbReference type="ARBA" id="ARBA00008639"/>
    </source>
</evidence>
<proteinExistence type="inferred from homology"/>
<evidence type="ECO:0000256" key="3">
    <source>
        <dbReference type="ARBA" id="ARBA00022898"/>
    </source>
</evidence>
<dbReference type="PANTHER" id="PTHR43780:SF2">
    <property type="entry name" value="1-AMINOCYCLOPROPANE-1-CARBOXYLATE DEAMINASE-RELATED"/>
    <property type="match status" value="1"/>
</dbReference>
<dbReference type="GO" id="GO:1901605">
    <property type="term" value="P:alpha-amino acid metabolic process"/>
    <property type="evidence" value="ECO:0007669"/>
    <property type="project" value="UniProtKB-ARBA"/>
</dbReference>
<comment type="caution">
    <text evidence="7">The sequence shown here is derived from an EMBL/GenBank/DDBJ whole genome shotgun (WGS) entry which is preliminary data.</text>
</comment>
<feature type="active site" description="Nucleophile" evidence="4">
    <location>
        <position position="74"/>
    </location>
</feature>
<dbReference type="PIRSF" id="PIRSF006278">
    <property type="entry name" value="ACCD_DCysDesulf"/>
    <property type="match status" value="1"/>
</dbReference>
<dbReference type="GO" id="GO:0019148">
    <property type="term" value="F:D-cysteine desulfhydrase activity"/>
    <property type="evidence" value="ECO:0007669"/>
    <property type="project" value="TreeGrafter"/>
</dbReference>
<dbReference type="InterPro" id="IPR005966">
    <property type="entry name" value="D-Cys_desShydrase"/>
</dbReference>
<gene>
    <name evidence="7" type="ORF">E4100_03020</name>
</gene>
<evidence type="ECO:0000313" key="7">
    <source>
        <dbReference type="EMBL" id="TFZ41084.1"/>
    </source>
</evidence>
<dbReference type="SUPFAM" id="SSF53686">
    <property type="entry name" value="Tryptophan synthase beta subunit-like PLP-dependent enzymes"/>
    <property type="match status" value="1"/>
</dbReference>
<comment type="similarity">
    <text evidence="2">Belongs to the ACC deaminase/D-cysteine desulfhydrase family.</text>
</comment>
<dbReference type="AlphaFoldDB" id="A0A4Z0D846"/>
<feature type="domain" description="Tryptophan synthase beta chain-like PALP" evidence="6">
    <location>
        <begin position="10"/>
        <end position="314"/>
    </location>
</feature>
<name>A0A4Z0D846_9FIRM</name>
<dbReference type="RefSeq" id="WP_135270565.1">
    <property type="nucleotide sequence ID" value="NZ_SRIB01000003.1"/>
</dbReference>
<sequence length="328" mass="36406">MLYGIEKLNLANLPTPIEKLTKISELLDKNMYIKRDDYTGLEFSGNKIRKLEFSVKDAINKGANHLITCGAIQSNHARATAVVAAKFGLGCTLVLKGNETDDLDGNYFLDKLFGAEITFVSADDYAFRRNEIMENTKEQLKKLGMKPYIIPEGASNGIGSLGYLNCYEEILIQEKSLGIEFDAIVVAVGSGGTYAGLYLGNQLHKSNKKIIGFNVSSTAEHFIGRICELVDETLPLLDGNYDVNKEDIKIIDGYVGRGYAINRVEELEFIERIAQNEGILLDPVYSGKAFYGLINEIQNGKFNDLKNILFIHTGGQFGIFPKKNSFEL</sequence>